<feature type="region of interest" description="Disordered" evidence="9">
    <location>
        <begin position="320"/>
        <end position="349"/>
    </location>
</feature>
<evidence type="ECO:0000259" key="11">
    <source>
        <dbReference type="Pfam" id="PF00535"/>
    </source>
</evidence>
<dbReference type="RefSeq" id="WP_220480253.1">
    <property type="nucleotide sequence ID" value="NZ_JACGWZ010000003.1"/>
</dbReference>
<dbReference type="AlphaFoldDB" id="A0A839DWY3"/>
<dbReference type="GO" id="GO:0099621">
    <property type="term" value="F:undecaprenyl-phosphate 4-deoxy-4-formamido-L-arabinose transferase activity"/>
    <property type="evidence" value="ECO:0007669"/>
    <property type="project" value="TreeGrafter"/>
</dbReference>
<keyword evidence="7 10" id="KW-1133">Transmembrane helix</keyword>
<evidence type="ECO:0000256" key="4">
    <source>
        <dbReference type="ARBA" id="ARBA00022679"/>
    </source>
</evidence>
<dbReference type="Proteomes" id="UP000569329">
    <property type="component" value="Unassembled WGS sequence"/>
</dbReference>
<keyword evidence="6" id="KW-0448">Lipopolysaccharide biosynthesis</keyword>
<comment type="similarity">
    <text evidence="1">Belongs to the glycosyltransferase 2 family.</text>
</comment>
<evidence type="ECO:0000256" key="10">
    <source>
        <dbReference type="SAM" id="Phobius"/>
    </source>
</evidence>
<organism evidence="12 13">
    <name type="scientific">Halosaccharopolyspora lacisalsi</name>
    <dbReference type="NCBI Taxonomy" id="1000566"/>
    <lineage>
        <taxon>Bacteria</taxon>
        <taxon>Bacillati</taxon>
        <taxon>Actinomycetota</taxon>
        <taxon>Actinomycetes</taxon>
        <taxon>Pseudonocardiales</taxon>
        <taxon>Pseudonocardiaceae</taxon>
        <taxon>Halosaccharopolyspora</taxon>
    </lineage>
</organism>
<dbReference type="EMBL" id="JACGWZ010000003">
    <property type="protein sequence ID" value="MBA8825390.1"/>
    <property type="molecule type" value="Genomic_DNA"/>
</dbReference>
<keyword evidence="8 10" id="KW-0472">Membrane</keyword>
<name>A0A839DWY3_9PSEU</name>
<keyword evidence="5 10" id="KW-0812">Transmembrane</keyword>
<dbReference type="SUPFAM" id="SSF53448">
    <property type="entry name" value="Nucleotide-diphospho-sugar transferases"/>
    <property type="match status" value="1"/>
</dbReference>
<evidence type="ECO:0000256" key="2">
    <source>
        <dbReference type="ARBA" id="ARBA00022475"/>
    </source>
</evidence>
<feature type="transmembrane region" description="Helical" evidence="10">
    <location>
        <begin position="244"/>
        <end position="267"/>
    </location>
</feature>
<reference evidence="12 13" key="1">
    <citation type="submission" date="2020-07" db="EMBL/GenBank/DDBJ databases">
        <title>Sequencing the genomes of 1000 actinobacteria strains.</title>
        <authorList>
            <person name="Klenk H.-P."/>
        </authorList>
    </citation>
    <scope>NUCLEOTIDE SEQUENCE [LARGE SCALE GENOMIC DNA]</scope>
    <source>
        <strain evidence="12 13">DSM 45975</strain>
    </source>
</reference>
<dbReference type="EC" id="2.4.1.83" evidence="12"/>
<keyword evidence="3 12" id="KW-0328">Glycosyltransferase</keyword>
<evidence type="ECO:0000256" key="7">
    <source>
        <dbReference type="ARBA" id="ARBA00022989"/>
    </source>
</evidence>
<protein>
    <submittedName>
        <fullName evidence="12">Dolichol-phosphate mannosyltransferase</fullName>
        <ecNumber evidence="12">2.4.1.83</ecNumber>
    </submittedName>
</protein>
<keyword evidence="4 12" id="KW-0808">Transferase</keyword>
<feature type="domain" description="Glycosyltransferase 2-like" evidence="11">
    <location>
        <begin position="16"/>
        <end position="162"/>
    </location>
</feature>
<evidence type="ECO:0000256" key="6">
    <source>
        <dbReference type="ARBA" id="ARBA00022985"/>
    </source>
</evidence>
<dbReference type="Gene3D" id="3.90.550.10">
    <property type="entry name" value="Spore Coat Polysaccharide Biosynthesis Protein SpsA, Chain A"/>
    <property type="match status" value="1"/>
</dbReference>
<sequence length="349" mass="38226">MSTARADQDRPAVEVSLVTAAKNEGDSLPRLFTEIREAMDAQHRTWELLIVDDGSTDDSWRVISEDLTADPRVQGIQLRRNFGKAAALAAGVATAKGPLLVTIDADLQDDPAEIPRLLDEIDDGADLVSGHKAQRKDPLGKRLPSRVFNRLTGVITGLRLSDHNCGLKAARTEIYRRVPLYGELHRYIPALAHQLGYRVRELAVNHRSRVHGRSNYGLERYVRGALDLLTVVELTRYGRRPAHLFGGLGLLFGTLGTGILLYLTGVWLFTPEPIGTRPLLTLGVLLEIFGIQMISVGLLAELVLHRTSKGHDVTILVAEHTGDGGSRDGGSRESAESSVDPEHADRSPR</sequence>
<dbReference type="PANTHER" id="PTHR48090:SF3">
    <property type="entry name" value="UNDECAPRENYL-PHOSPHATE 4-DEOXY-4-FORMAMIDO-L-ARABINOSE TRANSFERASE"/>
    <property type="match status" value="1"/>
</dbReference>
<evidence type="ECO:0000256" key="5">
    <source>
        <dbReference type="ARBA" id="ARBA00022692"/>
    </source>
</evidence>
<dbReference type="InterPro" id="IPR050256">
    <property type="entry name" value="Glycosyltransferase_2"/>
</dbReference>
<dbReference type="Pfam" id="PF00535">
    <property type="entry name" value="Glycos_transf_2"/>
    <property type="match status" value="1"/>
</dbReference>
<keyword evidence="13" id="KW-1185">Reference proteome</keyword>
<dbReference type="InterPro" id="IPR029044">
    <property type="entry name" value="Nucleotide-diphossugar_trans"/>
</dbReference>
<evidence type="ECO:0000313" key="12">
    <source>
        <dbReference type="EMBL" id="MBA8825390.1"/>
    </source>
</evidence>
<accession>A0A839DWY3</accession>
<feature type="transmembrane region" description="Helical" evidence="10">
    <location>
        <begin position="279"/>
        <end position="300"/>
    </location>
</feature>
<dbReference type="PANTHER" id="PTHR48090">
    <property type="entry name" value="UNDECAPRENYL-PHOSPHATE 4-DEOXY-4-FORMAMIDO-L-ARABINOSE TRANSFERASE-RELATED"/>
    <property type="match status" value="1"/>
</dbReference>
<dbReference type="GO" id="GO:0004582">
    <property type="term" value="F:dolichyl-phosphate beta-D-mannosyltransferase activity"/>
    <property type="evidence" value="ECO:0007669"/>
    <property type="project" value="UniProtKB-EC"/>
</dbReference>
<gene>
    <name evidence="12" type="ORF">FHX42_002741</name>
</gene>
<evidence type="ECO:0000256" key="1">
    <source>
        <dbReference type="ARBA" id="ARBA00006739"/>
    </source>
</evidence>
<dbReference type="GO" id="GO:0009103">
    <property type="term" value="P:lipopolysaccharide biosynthetic process"/>
    <property type="evidence" value="ECO:0007669"/>
    <property type="project" value="UniProtKB-KW"/>
</dbReference>
<dbReference type="InterPro" id="IPR001173">
    <property type="entry name" value="Glyco_trans_2-like"/>
</dbReference>
<evidence type="ECO:0000313" key="13">
    <source>
        <dbReference type="Proteomes" id="UP000569329"/>
    </source>
</evidence>
<evidence type="ECO:0000256" key="3">
    <source>
        <dbReference type="ARBA" id="ARBA00022676"/>
    </source>
</evidence>
<evidence type="ECO:0000256" key="8">
    <source>
        <dbReference type="ARBA" id="ARBA00023136"/>
    </source>
</evidence>
<keyword evidence="2" id="KW-1003">Cell membrane</keyword>
<dbReference type="GO" id="GO:0005886">
    <property type="term" value="C:plasma membrane"/>
    <property type="evidence" value="ECO:0007669"/>
    <property type="project" value="TreeGrafter"/>
</dbReference>
<comment type="caution">
    <text evidence="12">The sequence shown here is derived from an EMBL/GenBank/DDBJ whole genome shotgun (WGS) entry which is preliminary data.</text>
</comment>
<proteinExistence type="inferred from homology"/>
<dbReference type="CDD" id="cd04187">
    <property type="entry name" value="DPM1_like_bac"/>
    <property type="match status" value="1"/>
</dbReference>
<evidence type="ECO:0000256" key="9">
    <source>
        <dbReference type="SAM" id="MobiDB-lite"/>
    </source>
</evidence>